<evidence type="ECO:0000313" key="9">
    <source>
        <dbReference type="Proteomes" id="UP000019151"/>
    </source>
</evidence>
<proteinExistence type="predicted"/>
<evidence type="ECO:0000313" key="8">
    <source>
        <dbReference type="EMBL" id="AHG89356.1"/>
    </source>
</evidence>
<dbReference type="PANTHER" id="PTHR36507">
    <property type="entry name" value="BLL1555 PROTEIN"/>
    <property type="match status" value="1"/>
</dbReference>
<dbReference type="InterPro" id="IPR052721">
    <property type="entry name" value="ET_Amicyanin"/>
</dbReference>
<evidence type="ECO:0000256" key="3">
    <source>
        <dbReference type="ARBA" id="ARBA00022982"/>
    </source>
</evidence>
<dbReference type="PROSITE" id="PS00196">
    <property type="entry name" value="COPPER_BLUE"/>
    <property type="match status" value="1"/>
</dbReference>
<dbReference type="PATRIC" id="fig|861299.3.peg.1850"/>
<dbReference type="InterPro" id="IPR000923">
    <property type="entry name" value="BlueCu_1"/>
</dbReference>
<dbReference type="HOGENOM" id="CLU_626653_0_0_0"/>
<dbReference type="SUPFAM" id="SSF49503">
    <property type="entry name" value="Cupredoxins"/>
    <property type="match status" value="1"/>
</dbReference>
<keyword evidence="6" id="KW-0732">Signal</keyword>
<dbReference type="GO" id="GO:0005507">
    <property type="term" value="F:copper ion binding"/>
    <property type="evidence" value="ECO:0007669"/>
    <property type="project" value="InterPro"/>
</dbReference>
<name>W0REZ2_9BACT</name>
<feature type="compositionally biased region" description="Pro residues" evidence="5">
    <location>
        <begin position="282"/>
        <end position="305"/>
    </location>
</feature>
<dbReference type="InParanoid" id="W0REZ2"/>
<dbReference type="Proteomes" id="UP000019151">
    <property type="component" value="Chromosome"/>
</dbReference>
<evidence type="ECO:0000256" key="4">
    <source>
        <dbReference type="ARBA" id="ARBA00023008"/>
    </source>
</evidence>
<dbReference type="InterPro" id="IPR008972">
    <property type="entry name" value="Cupredoxin"/>
</dbReference>
<dbReference type="EMBL" id="CP007128">
    <property type="protein sequence ID" value="AHG89356.1"/>
    <property type="molecule type" value="Genomic_DNA"/>
</dbReference>
<keyword evidence="2" id="KW-0479">Metal-binding</keyword>
<dbReference type="InterPro" id="IPR028871">
    <property type="entry name" value="BlueCu_1_BS"/>
</dbReference>
<feature type="compositionally biased region" description="Low complexity" evidence="5">
    <location>
        <begin position="322"/>
        <end position="352"/>
    </location>
</feature>
<dbReference type="Gene3D" id="2.60.40.420">
    <property type="entry name" value="Cupredoxins - blue copper proteins"/>
    <property type="match status" value="1"/>
</dbReference>
<keyword evidence="1" id="KW-0813">Transport</keyword>
<evidence type="ECO:0000259" key="7">
    <source>
        <dbReference type="Pfam" id="PF00127"/>
    </source>
</evidence>
<keyword evidence="4" id="KW-0186">Copper</keyword>
<feature type="chain" id="PRO_5004794045" evidence="6">
    <location>
        <begin position="24"/>
        <end position="437"/>
    </location>
</feature>
<keyword evidence="9" id="KW-1185">Reference proteome</keyword>
<accession>W0REZ2</accession>
<dbReference type="STRING" id="861299.J421_1819"/>
<organism evidence="8 9">
    <name type="scientific">Gemmatirosa kalamazoonensis</name>
    <dbReference type="NCBI Taxonomy" id="861299"/>
    <lineage>
        <taxon>Bacteria</taxon>
        <taxon>Pseudomonadati</taxon>
        <taxon>Gemmatimonadota</taxon>
        <taxon>Gemmatimonadia</taxon>
        <taxon>Gemmatimonadales</taxon>
        <taxon>Gemmatimonadaceae</taxon>
        <taxon>Gemmatirosa</taxon>
    </lineage>
</organism>
<reference evidence="8 9" key="1">
    <citation type="journal article" date="2014" name="Genome Announc.">
        <title>Genome Sequence and Methylome of Soil Bacterium Gemmatirosa kalamazoonensis KBS708T, a Member of the Rarely Cultivated Gemmatimonadetes Phylum.</title>
        <authorList>
            <person name="Debruyn J.M."/>
            <person name="Radosevich M."/>
            <person name="Wommack K.E."/>
            <person name="Polson S.W."/>
            <person name="Hauser L.J."/>
            <person name="Fawaz M.N."/>
            <person name="Korlach J."/>
            <person name="Tsai Y.C."/>
        </authorList>
    </citation>
    <scope>NUCLEOTIDE SEQUENCE [LARGE SCALE GENOMIC DNA]</scope>
    <source>
        <strain evidence="8 9">KBS708</strain>
    </source>
</reference>
<dbReference type="RefSeq" id="WP_158508709.1">
    <property type="nucleotide sequence ID" value="NZ_CP007128.1"/>
</dbReference>
<dbReference type="AlphaFoldDB" id="W0REZ2"/>
<feature type="domain" description="Blue (type 1) copper" evidence="7">
    <location>
        <begin position="360"/>
        <end position="436"/>
    </location>
</feature>
<feature type="signal peptide" evidence="6">
    <location>
        <begin position="1"/>
        <end position="23"/>
    </location>
</feature>
<gene>
    <name evidence="8" type="ORF">J421_1819</name>
</gene>
<sequence>MPRFTAPRRISALLLALPLAAGAQDPQGSVLRRTPNMVTNWVNDPWTIQFNFIHRFTESGPPQHQISNTPTFFVAAGMPARTSLGFAYSTSSEVVALRPNEWEFFLRNMPFRPGNKVADVTLHLGHNVGAASTDGELGIARSFGALRLLGAARGFSNAFGEGDARLGYGGGVNLKLMKWLAAAGDVNSMHQRRTGERIGWSGGLMFGIPTTPHSLSIYATNTVTATLEGLSLGTRHTRWGFEYTVPITLARYIPALRPKSAPVVAAASDSTPPAAAVAATPEPAPVPVTPTPTPTEPAAPTPTAPIPVTKDAPATPTPTPMPTATATPAPAAAAPTPTAPRTTPRPTSAAAPARRDTVRATMRQLEFAPTRIEVAAGTTVIWTNNAPLQHSIVADNGSFDSGLIDPGKRYARTFTKPGTYTFHCTPHPFMKGVVVVR</sequence>
<feature type="region of interest" description="Disordered" evidence="5">
    <location>
        <begin position="274"/>
        <end position="356"/>
    </location>
</feature>
<evidence type="ECO:0000256" key="5">
    <source>
        <dbReference type="SAM" id="MobiDB-lite"/>
    </source>
</evidence>
<keyword evidence="3" id="KW-0249">Electron transport</keyword>
<protein>
    <submittedName>
        <fullName evidence="8">Blue (Type 1) copper domain protein</fullName>
    </submittedName>
</protein>
<evidence type="ECO:0000256" key="2">
    <source>
        <dbReference type="ARBA" id="ARBA00022723"/>
    </source>
</evidence>
<dbReference type="eggNOG" id="COG3794">
    <property type="taxonomic scope" value="Bacteria"/>
</dbReference>
<dbReference type="KEGG" id="gba:J421_1819"/>
<dbReference type="Pfam" id="PF00127">
    <property type="entry name" value="Copper-bind"/>
    <property type="match status" value="1"/>
</dbReference>
<evidence type="ECO:0000256" key="6">
    <source>
        <dbReference type="SAM" id="SignalP"/>
    </source>
</evidence>
<evidence type="ECO:0000256" key="1">
    <source>
        <dbReference type="ARBA" id="ARBA00022448"/>
    </source>
</evidence>
<dbReference type="PANTHER" id="PTHR36507:SF1">
    <property type="entry name" value="BLL1555 PROTEIN"/>
    <property type="match status" value="1"/>
</dbReference>
<dbReference type="OrthoDB" id="9757546at2"/>
<dbReference type="GO" id="GO:0009055">
    <property type="term" value="F:electron transfer activity"/>
    <property type="evidence" value="ECO:0007669"/>
    <property type="project" value="InterPro"/>
</dbReference>
<dbReference type="PRINTS" id="PR01217">
    <property type="entry name" value="PRICHEXTENSN"/>
</dbReference>